<feature type="coiled-coil region" evidence="2">
    <location>
        <begin position="11"/>
        <end position="38"/>
    </location>
</feature>
<keyword evidence="2" id="KW-0175">Coiled coil</keyword>
<dbReference type="Gene3D" id="2.40.37.10">
    <property type="entry name" value="Lyase, Ornithine Decarboxylase, Chain A, domain 1"/>
    <property type="match status" value="1"/>
</dbReference>
<dbReference type="Proteomes" id="UP001155587">
    <property type="component" value="Unassembled WGS sequence"/>
</dbReference>
<dbReference type="Gene3D" id="3.20.20.10">
    <property type="entry name" value="Alanine racemase"/>
    <property type="match status" value="1"/>
</dbReference>
<name>A0A9X3CMD9_9VIBR</name>
<feature type="non-terminal residue" evidence="3">
    <location>
        <position position="89"/>
    </location>
</feature>
<comment type="cofactor">
    <cofactor evidence="1">
        <name>pyridoxal 5'-phosphate</name>
        <dbReference type="ChEBI" id="CHEBI:597326"/>
    </cofactor>
</comment>
<comment type="caution">
    <text evidence="3">The sequence shown here is derived from an EMBL/GenBank/DDBJ whole genome shotgun (WGS) entry which is preliminary data.</text>
</comment>
<evidence type="ECO:0000313" key="3">
    <source>
        <dbReference type="EMBL" id="MCW8345804.1"/>
    </source>
</evidence>
<dbReference type="GO" id="GO:0003824">
    <property type="term" value="F:catalytic activity"/>
    <property type="evidence" value="ECO:0007669"/>
    <property type="project" value="InterPro"/>
</dbReference>
<dbReference type="AlphaFoldDB" id="A0A9X3CMD9"/>
<sequence>MKHQDRLAESVNHLSIVLEEQQQLLKEHKANMNYAERLDNILTPTDELTTQGDDLYIGGCKASDLIEQYGSPLFVLSEDTLRNNLRRVK</sequence>
<evidence type="ECO:0000256" key="2">
    <source>
        <dbReference type="SAM" id="Coils"/>
    </source>
</evidence>
<dbReference type="InterPro" id="IPR009006">
    <property type="entry name" value="Ala_racemase/Decarboxylase_C"/>
</dbReference>
<reference evidence="3" key="1">
    <citation type="submission" date="2022-02" db="EMBL/GenBank/DDBJ databases">
        <title>Vibrio sp. nov, a new bacterium isolated from seawater.</title>
        <authorList>
            <person name="Yuan Y."/>
        </authorList>
    </citation>
    <scope>NUCLEOTIDE SEQUENCE</scope>
    <source>
        <strain evidence="3">ZSDZ65</strain>
    </source>
</reference>
<gene>
    <name evidence="3" type="ORF">MD535_07230</name>
</gene>
<proteinExistence type="predicted"/>
<dbReference type="EMBL" id="JAKRRY010000006">
    <property type="protein sequence ID" value="MCW8345804.1"/>
    <property type="molecule type" value="Genomic_DNA"/>
</dbReference>
<accession>A0A9X3CMD9</accession>
<organism evidence="3 4">
    <name type="scientific">Vibrio qingdaonensis</name>
    <dbReference type="NCBI Taxonomy" id="2829491"/>
    <lineage>
        <taxon>Bacteria</taxon>
        <taxon>Pseudomonadati</taxon>
        <taxon>Pseudomonadota</taxon>
        <taxon>Gammaproteobacteria</taxon>
        <taxon>Vibrionales</taxon>
        <taxon>Vibrionaceae</taxon>
        <taxon>Vibrio</taxon>
    </lineage>
</organism>
<protein>
    <submittedName>
        <fullName evidence="3">Diaminopimelate decarboxylase</fullName>
    </submittedName>
</protein>
<evidence type="ECO:0000256" key="1">
    <source>
        <dbReference type="ARBA" id="ARBA00001933"/>
    </source>
</evidence>
<dbReference type="InterPro" id="IPR029066">
    <property type="entry name" value="PLP-binding_barrel"/>
</dbReference>
<evidence type="ECO:0000313" key="4">
    <source>
        <dbReference type="Proteomes" id="UP001155587"/>
    </source>
</evidence>
<keyword evidence="4" id="KW-1185">Reference proteome</keyword>